<evidence type="ECO:0000313" key="8">
    <source>
        <dbReference type="Proteomes" id="UP000800036"/>
    </source>
</evidence>
<name>A0A6A5UN62_9PLEO</name>
<dbReference type="InterPro" id="IPR028987">
    <property type="entry name" value="ATP_synth_B-like_membr_sf"/>
</dbReference>
<accession>A0A6A5UN62</accession>
<comment type="similarity">
    <text evidence="1 5">Belongs to the V-ATPase G subunit family.</text>
</comment>
<dbReference type="InterPro" id="IPR005124">
    <property type="entry name" value="V-ATPase_G"/>
</dbReference>
<dbReference type="PANTHER" id="PTHR12713">
    <property type="entry name" value="VACUOLAR ATP SYNTHASE SUBUNIT G"/>
    <property type="match status" value="1"/>
</dbReference>
<dbReference type="PANTHER" id="PTHR12713:SF11">
    <property type="entry name" value="V-TYPE PROTON ATPASE SUBUNIT G"/>
    <property type="match status" value="1"/>
</dbReference>
<keyword evidence="4 5" id="KW-0406">Ion transport</keyword>
<evidence type="ECO:0000256" key="4">
    <source>
        <dbReference type="ARBA" id="ARBA00023065"/>
    </source>
</evidence>
<reference evidence="7" key="1">
    <citation type="journal article" date="2020" name="Stud. Mycol.">
        <title>101 Dothideomycetes genomes: a test case for predicting lifestyles and emergence of pathogens.</title>
        <authorList>
            <person name="Haridas S."/>
            <person name="Albert R."/>
            <person name="Binder M."/>
            <person name="Bloem J."/>
            <person name="Labutti K."/>
            <person name="Salamov A."/>
            <person name="Andreopoulos B."/>
            <person name="Baker S."/>
            <person name="Barry K."/>
            <person name="Bills G."/>
            <person name="Bluhm B."/>
            <person name="Cannon C."/>
            <person name="Castanera R."/>
            <person name="Culley D."/>
            <person name="Daum C."/>
            <person name="Ezra D."/>
            <person name="Gonzalez J."/>
            <person name="Henrissat B."/>
            <person name="Kuo A."/>
            <person name="Liang C."/>
            <person name="Lipzen A."/>
            <person name="Lutzoni F."/>
            <person name="Magnuson J."/>
            <person name="Mondo S."/>
            <person name="Nolan M."/>
            <person name="Ohm R."/>
            <person name="Pangilinan J."/>
            <person name="Park H.-J."/>
            <person name="Ramirez L."/>
            <person name="Alfaro M."/>
            <person name="Sun H."/>
            <person name="Tritt A."/>
            <person name="Yoshinaga Y."/>
            <person name="Zwiers L.-H."/>
            <person name="Turgeon B."/>
            <person name="Goodwin S."/>
            <person name="Spatafora J."/>
            <person name="Crous P."/>
            <person name="Grigoriev I."/>
        </authorList>
    </citation>
    <scope>NUCLEOTIDE SEQUENCE</scope>
    <source>
        <strain evidence="7">CBS 107.79</strain>
    </source>
</reference>
<dbReference type="Proteomes" id="UP000800036">
    <property type="component" value="Unassembled WGS sequence"/>
</dbReference>
<comment type="subunit">
    <text evidence="5">V-ATPase is a heteromultimeric enzyme made up of two complexes: the ATP-hydrolytic V1 complex and the proton translocation V0 complex.</text>
</comment>
<dbReference type="GO" id="GO:0016887">
    <property type="term" value="F:ATP hydrolysis activity"/>
    <property type="evidence" value="ECO:0007669"/>
    <property type="project" value="TreeGrafter"/>
</dbReference>
<feature type="region of interest" description="Disordered" evidence="6">
    <location>
        <begin position="50"/>
        <end position="115"/>
    </location>
</feature>
<evidence type="ECO:0000256" key="3">
    <source>
        <dbReference type="ARBA" id="ARBA00022781"/>
    </source>
</evidence>
<feature type="non-terminal residue" evidence="7">
    <location>
        <position position="1"/>
    </location>
</feature>
<dbReference type="NCBIfam" id="TIGR01147">
    <property type="entry name" value="V_ATP_synt_G"/>
    <property type="match status" value="1"/>
</dbReference>
<comment type="function">
    <text evidence="5">Subunit of the V1 complex of vacuolar(H+)-ATPase (V-ATPase), a multisubunit enzyme composed of a peripheral complex (V1) that hydrolyzes ATP and a membrane integral complex (V0) that translocates protons. V-ATPase is responsible for acidifying and maintaining the pH of intracellular compartments and in some cell types, is targeted to the plasma membrane, where it is responsible for acidifying the extracellular environment.</text>
</comment>
<feature type="compositionally biased region" description="Basic and acidic residues" evidence="6">
    <location>
        <begin position="50"/>
        <end position="89"/>
    </location>
</feature>
<evidence type="ECO:0000256" key="1">
    <source>
        <dbReference type="ARBA" id="ARBA00010066"/>
    </source>
</evidence>
<protein>
    <recommendedName>
        <fullName evidence="5">V-type proton ATPase subunit G</fullName>
    </recommendedName>
</protein>
<dbReference type="Gene3D" id="1.20.5.2950">
    <property type="match status" value="1"/>
</dbReference>
<keyword evidence="2 5" id="KW-0813">Transport</keyword>
<dbReference type="GO" id="GO:0046961">
    <property type="term" value="F:proton-transporting ATPase activity, rotational mechanism"/>
    <property type="evidence" value="ECO:0007669"/>
    <property type="project" value="InterPro"/>
</dbReference>
<keyword evidence="3 5" id="KW-0375">Hydrogen ion transport</keyword>
<dbReference type="AlphaFoldDB" id="A0A6A5UN62"/>
<dbReference type="Pfam" id="PF03179">
    <property type="entry name" value="V-ATPase_G"/>
    <property type="match status" value="1"/>
</dbReference>
<dbReference type="FunFam" id="1.20.5.2950:FF:000001">
    <property type="entry name" value="V-type proton ATPase subunit G"/>
    <property type="match status" value="1"/>
</dbReference>
<evidence type="ECO:0000313" key="7">
    <source>
        <dbReference type="EMBL" id="KAF1966673.1"/>
    </source>
</evidence>
<organism evidence="7 8">
    <name type="scientific">Bimuria novae-zelandiae CBS 107.79</name>
    <dbReference type="NCBI Taxonomy" id="1447943"/>
    <lineage>
        <taxon>Eukaryota</taxon>
        <taxon>Fungi</taxon>
        <taxon>Dikarya</taxon>
        <taxon>Ascomycota</taxon>
        <taxon>Pezizomycotina</taxon>
        <taxon>Dothideomycetes</taxon>
        <taxon>Pleosporomycetidae</taxon>
        <taxon>Pleosporales</taxon>
        <taxon>Massarineae</taxon>
        <taxon>Didymosphaeriaceae</taxon>
        <taxon>Bimuria</taxon>
    </lineage>
</organism>
<evidence type="ECO:0000256" key="6">
    <source>
        <dbReference type="SAM" id="MobiDB-lite"/>
    </source>
</evidence>
<proteinExistence type="inferred from homology"/>
<gene>
    <name evidence="7" type="ORF">BU23DRAFT_603438</name>
</gene>
<dbReference type="OrthoDB" id="250802at2759"/>
<sequence>SAQNSAGIQTLLDAEREAQKIVQQAREYRTKRVKDARSEAQKEIEAYRKEKEDEFQKFEKEHSSGNKKAEDDAKTDTDGKVKEIDEIGKKSGSKVVEQLVEAASNAKPEPPRGRT</sequence>
<dbReference type="EMBL" id="ML976743">
    <property type="protein sequence ID" value="KAF1966673.1"/>
    <property type="molecule type" value="Genomic_DNA"/>
</dbReference>
<keyword evidence="8" id="KW-1185">Reference proteome</keyword>
<evidence type="ECO:0000256" key="5">
    <source>
        <dbReference type="RuleBase" id="RU364019"/>
    </source>
</evidence>
<evidence type="ECO:0000256" key="2">
    <source>
        <dbReference type="ARBA" id="ARBA00022448"/>
    </source>
</evidence>
<dbReference type="GO" id="GO:0000221">
    <property type="term" value="C:vacuolar proton-transporting V-type ATPase, V1 domain"/>
    <property type="evidence" value="ECO:0007669"/>
    <property type="project" value="TreeGrafter"/>
</dbReference>
<dbReference type="SUPFAM" id="SSF81573">
    <property type="entry name" value="F1F0 ATP synthase subunit B, membrane domain"/>
    <property type="match status" value="1"/>
</dbReference>